<name>A0A0B0MFC7_GOSAR</name>
<comment type="caution">
    <text evidence="2">The sequence shown here is derived from an EMBL/GenBank/DDBJ whole genome shotgun (WGS) entry which is preliminary data.</text>
</comment>
<proteinExistence type="predicted"/>
<accession>A0A0B0MFC7</accession>
<keyword evidence="1" id="KW-0472">Membrane</keyword>
<gene>
    <name evidence="2" type="ORF">F383_15502</name>
</gene>
<evidence type="ECO:0000313" key="3">
    <source>
        <dbReference type="Proteomes" id="UP000032142"/>
    </source>
</evidence>
<evidence type="ECO:0000256" key="1">
    <source>
        <dbReference type="SAM" id="Phobius"/>
    </source>
</evidence>
<keyword evidence="1" id="KW-1133">Transmembrane helix</keyword>
<sequence length="39" mass="4495">MMKIILLVFVDRGKVEALSVLVMFLIVFVDFCWPFLASC</sequence>
<dbReference type="AlphaFoldDB" id="A0A0B0MFC7"/>
<keyword evidence="1" id="KW-0812">Transmembrane</keyword>
<keyword evidence="3" id="KW-1185">Reference proteome</keyword>
<dbReference type="Proteomes" id="UP000032142">
    <property type="component" value="Unassembled WGS sequence"/>
</dbReference>
<feature type="transmembrane region" description="Helical" evidence="1">
    <location>
        <begin position="17"/>
        <end position="36"/>
    </location>
</feature>
<reference evidence="3" key="1">
    <citation type="submission" date="2014-09" db="EMBL/GenBank/DDBJ databases">
        <authorList>
            <person name="Mudge J."/>
            <person name="Ramaraj T."/>
            <person name="Lindquist I.E."/>
            <person name="Bharti A.K."/>
            <person name="Sundararajan A."/>
            <person name="Cameron C.T."/>
            <person name="Woodward J.E."/>
            <person name="May G.D."/>
            <person name="Brubaker C."/>
            <person name="Broadhvest J."/>
            <person name="Wilkins T.A."/>
        </authorList>
    </citation>
    <scope>NUCLEOTIDE SEQUENCE</scope>
    <source>
        <strain evidence="3">cv. AKA8401</strain>
    </source>
</reference>
<evidence type="ECO:0000313" key="2">
    <source>
        <dbReference type="EMBL" id="KHF97625.1"/>
    </source>
</evidence>
<dbReference type="EMBL" id="JRRC01012931">
    <property type="protein sequence ID" value="KHF97625.1"/>
    <property type="molecule type" value="Genomic_DNA"/>
</dbReference>
<protein>
    <submittedName>
        <fullName evidence="2">Uncharacterized protein</fullName>
    </submittedName>
</protein>
<organism evidence="2 3">
    <name type="scientific">Gossypium arboreum</name>
    <name type="common">Tree cotton</name>
    <name type="synonym">Gossypium nanking</name>
    <dbReference type="NCBI Taxonomy" id="29729"/>
    <lineage>
        <taxon>Eukaryota</taxon>
        <taxon>Viridiplantae</taxon>
        <taxon>Streptophyta</taxon>
        <taxon>Embryophyta</taxon>
        <taxon>Tracheophyta</taxon>
        <taxon>Spermatophyta</taxon>
        <taxon>Magnoliopsida</taxon>
        <taxon>eudicotyledons</taxon>
        <taxon>Gunneridae</taxon>
        <taxon>Pentapetalae</taxon>
        <taxon>rosids</taxon>
        <taxon>malvids</taxon>
        <taxon>Malvales</taxon>
        <taxon>Malvaceae</taxon>
        <taxon>Malvoideae</taxon>
        <taxon>Gossypium</taxon>
    </lineage>
</organism>